<protein>
    <submittedName>
        <fullName evidence="6">Energy-coupling factor transport system permease protein</fullName>
    </submittedName>
</protein>
<feature type="transmembrane region" description="Helical" evidence="5">
    <location>
        <begin position="100"/>
        <end position="125"/>
    </location>
</feature>
<dbReference type="Pfam" id="PF02361">
    <property type="entry name" value="CbiQ"/>
    <property type="match status" value="1"/>
</dbReference>
<gene>
    <name evidence="6" type="ORF">SAMN02745221_01727</name>
</gene>
<feature type="transmembrane region" description="Helical" evidence="5">
    <location>
        <begin position="12"/>
        <end position="32"/>
    </location>
</feature>
<evidence type="ECO:0000313" key="7">
    <source>
        <dbReference type="Proteomes" id="UP000242329"/>
    </source>
</evidence>
<dbReference type="PANTHER" id="PTHR33514:SF1">
    <property type="entry name" value="ABC TRANSPORTER PERMEASE"/>
    <property type="match status" value="1"/>
</dbReference>
<keyword evidence="2 5" id="KW-0812">Transmembrane</keyword>
<dbReference type="CDD" id="cd16914">
    <property type="entry name" value="EcfT"/>
    <property type="match status" value="1"/>
</dbReference>
<evidence type="ECO:0000256" key="1">
    <source>
        <dbReference type="ARBA" id="ARBA00004141"/>
    </source>
</evidence>
<keyword evidence="4 5" id="KW-0472">Membrane</keyword>
<feature type="transmembrane region" description="Helical" evidence="5">
    <location>
        <begin position="145"/>
        <end position="163"/>
    </location>
</feature>
<sequence length="299" mass="34373">MYFYRTWDNLIYALHPLVLCFFSLSIVLLALVFSHPLYLLSLFGASLLVIMASGNGEVGKSYLFYSLFLFLLIVLINLFFSPGGSTVLVSWERGGEIRFLTLEAMVYGFTMGVRLLTVMAGFVLFSCLVDPDWLFDFLGFWGDKISLLFNLTLRLFPLVVDDYRRISEVQALRGLDYAGEKWPGRIKGKGLLLEALLLSNLERAREMAKVLSLKGYGTGPRSHYYHYLWRKEDYMILLTTFLGLILSILAFIYGWGRYTFYPELTGFKRGDYVLAGFIFLLFSLPALGKWSDEVWKRLK</sequence>
<comment type="subcellular location">
    <subcellularLocation>
        <location evidence="1">Membrane</location>
        <topology evidence="1">Multi-pass membrane protein</topology>
    </subcellularLocation>
</comment>
<evidence type="ECO:0000256" key="3">
    <source>
        <dbReference type="ARBA" id="ARBA00022989"/>
    </source>
</evidence>
<name>A0A1M5QD80_9FIRM</name>
<proteinExistence type="predicted"/>
<dbReference type="EMBL" id="FQWY01000032">
    <property type="protein sequence ID" value="SHH11836.1"/>
    <property type="molecule type" value="Genomic_DNA"/>
</dbReference>
<feature type="transmembrane region" description="Helical" evidence="5">
    <location>
        <begin position="234"/>
        <end position="252"/>
    </location>
</feature>
<accession>A0A1M5QD80</accession>
<evidence type="ECO:0000313" key="6">
    <source>
        <dbReference type="EMBL" id="SHH11836.1"/>
    </source>
</evidence>
<dbReference type="AlphaFoldDB" id="A0A1M5QD80"/>
<dbReference type="PANTHER" id="PTHR33514">
    <property type="entry name" value="PROTEIN ABCI12, CHLOROPLASTIC"/>
    <property type="match status" value="1"/>
</dbReference>
<evidence type="ECO:0000256" key="5">
    <source>
        <dbReference type="SAM" id="Phobius"/>
    </source>
</evidence>
<feature type="transmembrane region" description="Helical" evidence="5">
    <location>
        <begin position="37"/>
        <end position="56"/>
    </location>
</feature>
<evidence type="ECO:0000256" key="4">
    <source>
        <dbReference type="ARBA" id="ARBA00023136"/>
    </source>
</evidence>
<keyword evidence="7" id="KW-1185">Reference proteome</keyword>
<dbReference type="GO" id="GO:0005886">
    <property type="term" value="C:plasma membrane"/>
    <property type="evidence" value="ECO:0007669"/>
    <property type="project" value="UniProtKB-ARBA"/>
</dbReference>
<feature type="transmembrane region" description="Helical" evidence="5">
    <location>
        <begin position="272"/>
        <end position="290"/>
    </location>
</feature>
<organism evidence="6 7">
    <name type="scientific">Thermosyntropha lipolytica DSM 11003</name>
    <dbReference type="NCBI Taxonomy" id="1123382"/>
    <lineage>
        <taxon>Bacteria</taxon>
        <taxon>Bacillati</taxon>
        <taxon>Bacillota</taxon>
        <taxon>Clostridia</taxon>
        <taxon>Eubacteriales</taxon>
        <taxon>Syntrophomonadaceae</taxon>
        <taxon>Thermosyntropha</taxon>
    </lineage>
</organism>
<evidence type="ECO:0000256" key="2">
    <source>
        <dbReference type="ARBA" id="ARBA00022692"/>
    </source>
</evidence>
<dbReference type="STRING" id="1123382.SAMN02745221_01727"/>
<dbReference type="RefSeq" id="WP_073092891.1">
    <property type="nucleotide sequence ID" value="NZ_FQWY01000032.1"/>
</dbReference>
<dbReference type="Proteomes" id="UP000242329">
    <property type="component" value="Unassembled WGS sequence"/>
</dbReference>
<feature type="transmembrane region" description="Helical" evidence="5">
    <location>
        <begin position="62"/>
        <end position="80"/>
    </location>
</feature>
<dbReference type="OrthoDB" id="2039442at2"/>
<reference evidence="7" key="1">
    <citation type="submission" date="2016-11" db="EMBL/GenBank/DDBJ databases">
        <authorList>
            <person name="Varghese N."/>
            <person name="Submissions S."/>
        </authorList>
    </citation>
    <scope>NUCLEOTIDE SEQUENCE [LARGE SCALE GENOMIC DNA]</scope>
    <source>
        <strain evidence="7">DSM 11003</strain>
    </source>
</reference>
<dbReference type="InterPro" id="IPR003339">
    <property type="entry name" value="ABC/ECF_trnsptr_transmembrane"/>
</dbReference>
<keyword evidence="3 5" id="KW-1133">Transmembrane helix</keyword>